<keyword evidence="5" id="KW-1015">Disulfide bond</keyword>
<evidence type="ECO:0000256" key="6">
    <source>
        <dbReference type="ARBA" id="ARBA00023180"/>
    </source>
</evidence>
<evidence type="ECO:0000313" key="9">
    <source>
        <dbReference type="EMBL" id="VEL25649.1"/>
    </source>
</evidence>
<feature type="non-terminal residue" evidence="9">
    <location>
        <position position="268"/>
    </location>
</feature>
<dbReference type="OrthoDB" id="430340at2759"/>
<proteinExistence type="predicted"/>
<evidence type="ECO:0000256" key="2">
    <source>
        <dbReference type="ARBA" id="ARBA00022737"/>
    </source>
</evidence>
<keyword evidence="2" id="KW-0677">Repeat</keyword>
<protein>
    <recommendedName>
        <fullName evidence="8">LNR domain-containing protein</fullName>
    </recommendedName>
</protein>
<dbReference type="SUPFAM" id="SSF90193">
    <property type="entry name" value="Notch domain"/>
    <property type="match status" value="2"/>
</dbReference>
<keyword evidence="4" id="KW-0472">Membrane</keyword>
<feature type="domain" description="LNR" evidence="8">
    <location>
        <begin position="71"/>
        <end position="102"/>
    </location>
</feature>
<evidence type="ECO:0000259" key="8">
    <source>
        <dbReference type="PROSITE" id="PS50258"/>
    </source>
</evidence>
<dbReference type="Gene3D" id="4.10.470.20">
    <property type="match status" value="2"/>
</dbReference>
<keyword evidence="6" id="KW-0325">Glycoprotein</keyword>
<keyword evidence="3" id="KW-1133">Transmembrane helix</keyword>
<organism evidence="9 10">
    <name type="scientific">Protopolystoma xenopodis</name>
    <dbReference type="NCBI Taxonomy" id="117903"/>
    <lineage>
        <taxon>Eukaryota</taxon>
        <taxon>Metazoa</taxon>
        <taxon>Spiralia</taxon>
        <taxon>Lophotrochozoa</taxon>
        <taxon>Platyhelminthes</taxon>
        <taxon>Monogenea</taxon>
        <taxon>Polyopisthocotylea</taxon>
        <taxon>Polystomatidea</taxon>
        <taxon>Polystomatidae</taxon>
        <taxon>Protopolystoma</taxon>
    </lineage>
</organism>
<dbReference type="InterPro" id="IPR000800">
    <property type="entry name" value="Notch_dom"/>
</dbReference>
<reference evidence="9" key="1">
    <citation type="submission" date="2018-11" db="EMBL/GenBank/DDBJ databases">
        <authorList>
            <consortium name="Pathogen Informatics"/>
        </authorList>
    </citation>
    <scope>NUCLEOTIDE SEQUENCE</scope>
</reference>
<dbReference type="InterPro" id="IPR035993">
    <property type="entry name" value="Notch-like_dom_sf"/>
</dbReference>
<evidence type="ECO:0000313" key="10">
    <source>
        <dbReference type="Proteomes" id="UP000784294"/>
    </source>
</evidence>
<keyword evidence="1" id="KW-0812">Transmembrane</keyword>
<sequence>MPDSLVQQLPGEPAIPWNNCSAISQYNVACHLRFADGRCDSECLAEECLFDGWDCEAETETKIPYVGEKPCPLESDCSIRYADGYCDSECNNLACHYDGGDCWSSVSSEQLFSPLLESKPLLQATTMVSIAAQAPVLSANDDHTQTPIEWPTVRKEPIPQPEIIVSKEITLHKQQTPQKQPSQHQILNDRSSSQMNFSLSKALVPGSLVLLLARPPNEIICLLALSTELAIREAKDSNYSVIDKKTRVGQDEEIEGSDSARVQMTPIS</sequence>
<dbReference type="EMBL" id="CAAALY010075374">
    <property type="protein sequence ID" value="VEL25649.1"/>
    <property type="molecule type" value="Genomic_DNA"/>
</dbReference>
<evidence type="ECO:0000256" key="1">
    <source>
        <dbReference type="ARBA" id="ARBA00022692"/>
    </source>
</evidence>
<comment type="subcellular location">
    <subcellularLocation>
        <location evidence="7">Endomembrane system</location>
        <topology evidence="7">Single-pass type I membrane protein</topology>
    </subcellularLocation>
</comment>
<name>A0A3S5AJX3_9PLAT</name>
<dbReference type="Proteomes" id="UP000784294">
    <property type="component" value="Unassembled WGS sequence"/>
</dbReference>
<dbReference type="GO" id="GO:0012505">
    <property type="term" value="C:endomembrane system"/>
    <property type="evidence" value="ECO:0007669"/>
    <property type="project" value="UniProtKB-SubCell"/>
</dbReference>
<dbReference type="AlphaFoldDB" id="A0A3S5AJX3"/>
<evidence type="ECO:0000256" key="7">
    <source>
        <dbReference type="ARBA" id="ARBA00046288"/>
    </source>
</evidence>
<evidence type="ECO:0000256" key="3">
    <source>
        <dbReference type="ARBA" id="ARBA00022989"/>
    </source>
</evidence>
<keyword evidence="10" id="KW-1185">Reference proteome</keyword>
<dbReference type="PROSITE" id="PS50258">
    <property type="entry name" value="LNR"/>
    <property type="match status" value="2"/>
</dbReference>
<dbReference type="SMART" id="SM00004">
    <property type="entry name" value="NL"/>
    <property type="match status" value="2"/>
</dbReference>
<accession>A0A3S5AJX3</accession>
<feature type="domain" description="LNR" evidence="8">
    <location>
        <begin position="20"/>
        <end position="65"/>
    </location>
</feature>
<dbReference type="Pfam" id="PF00066">
    <property type="entry name" value="Notch"/>
    <property type="match status" value="2"/>
</dbReference>
<evidence type="ECO:0000256" key="4">
    <source>
        <dbReference type="ARBA" id="ARBA00023136"/>
    </source>
</evidence>
<comment type="caution">
    <text evidence="9">The sequence shown here is derived from an EMBL/GenBank/DDBJ whole genome shotgun (WGS) entry which is preliminary data.</text>
</comment>
<evidence type="ECO:0000256" key="5">
    <source>
        <dbReference type="ARBA" id="ARBA00023157"/>
    </source>
</evidence>
<gene>
    <name evidence="9" type="ORF">PXEA_LOCUS19089</name>
</gene>